<protein>
    <recommendedName>
        <fullName evidence="1">Peptidase S74 domain-containing protein</fullName>
    </recommendedName>
</protein>
<dbReference type="InterPro" id="IPR030392">
    <property type="entry name" value="S74_ICA"/>
</dbReference>
<dbReference type="PROSITE" id="PS51688">
    <property type="entry name" value="ICA"/>
    <property type="match status" value="1"/>
</dbReference>
<dbReference type="RefSeq" id="WP_188721605.1">
    <property type="nucleotide sequence ID" value="NZ_BMIF01000008.1"/>
</dbReference>
<evidence type="ECO:0000313" key="3">
    <source>
        <dbReference type="Proteomes" id="UP000636264"/>
    </source>
</evidence>
<reference evidence="2" key="2">
    <citation type="submission" date="2020-09" db="EMBL/GenBank/DDBJ databases">
        <authorList>
            <person name="Sun Q."/>
            <person name="Zhou Y."/>
        </authorList>
    </citation>
    <scope>NUCLEOTIDE SEQUENCE</scope>
    <source>
        <strain evidence="2">CGMCC 1.15320</strain>
    </source>
</reference>
<feature type="domain" description="Peptidase S74" evidence="1">
    <location>
        <begin position="331"/>
        <end position="458"/>
    </location>
</feature>
<accession>A0A916W6N9</accession>
<keyword evidence="3" id="KW-1185">Reference proteome</keyword>
<gene>
    <name evidence="2" type="ORF">GCM10011385_26960</name>
</gene>
<reference evidence="2" key="1">
    <citation type="journal article" date="2014" name="Int. J. Syst. Evol. Microbiol.">
        <title>Complete genome sequence of Corynebacterium casei LMG S-19264T (=DSM 44701T), isolated from a smear-ripened cheese.</title>
        <authorList>
            <consortium name="US DOE Joint Genome Institute (JGI-PGF)"/>
            <person name="Walter F."/>
            <person name="Albersmeier A."/>
            <person name="Kalinowski J."/>
            <person name="Ruckert C."/>
        </authorList>
    </citation>
    <scope>NUCLEOTIDE SEQUENCE</scope>
    <source>
        <strain evidence="2">CGMCC 1.15320</strain>
    </source>
</reference>
<dbReference type="Gene3D" id="4.10.1090.10">
    <property type="entry name" value="Endosialidase, domain 4"/>
    <property type="match status" value="1"/>
</dbReference>
<evidence type="ECO:0000313" key="2">
    <source>
        <dbReference type="EMBL" id="GGA71739.1"/>
    </source>
</evidence>
<name>A0A916W6N9_9HYPH</name>
<dbReference type="CDD" id="cd10144">
    <property type="entry name" value="Peptidase_S74_CIMCD"/>
    <property type="match status" value="1"/>
</dbReference>
<dbReference type="Gene3D" id="1.10.10.10">
    <property type="entry name" value="Winged helix-like DNA-binding domain superfamily/Winged helix DNA-binding domain"/>
    <property type="match status" value="1"/>
</dbReference>
<comment type="caution">
    <text evidence="2">The sequence shown here is derived from an EMBL/GenBank/DDBJ whole genome shotgun (WGS) entry which is preliminary data.</text>
</comment>
<dbReference type="Pfam" id="PF13884">
    <property type="entry name" value="Peptidase_S74"/>
    <property type="match status" value="1"/>
</dbReference>
<dbReference type="InterPro" id="IPR036388">
    <property type="entry name" value="WH-like_DNA-bd_sf"/>
</dbReference>
<organism evidence="2 3">
    <name type="scientific">Nitratireductor aestuarii</name>
    <dbReference type="NCBI Taxonomy" id="1735103"/>
    <lineage>
        <taxon>Bacteria</taxon>
        <taxon>Pseudomonadati</taxon>
        <taxon>Pseudomonadota</taxon>
        <taxon>Alphaproteobacteria</taxon>
        <taxon>Hyphomicrobiales</taxon>
        <taxon>Phyllobacteriaceae</taxon>
        <taxon>Nitratireductor</taxon>
    </lineage>
</organism>
<dbReference type="AlphaFoldDB" id="A0A916W6N9"/>
<dbReference type="InterPro" id="IPR021251">
    <property type="entry name" value="DUF2793"/>
</dbReference>
<sequence>MSEETPNLSLPYIMPSQAQKHVTHNEAIRAIDALLHVGVIARDLTAPPSDPEDGDRYIAGSPSTGAWAGKDNQLAAFQDGAWAFFEPKSGWVAYVAEEERMLVHDGSGWQDVPVELMPEDLQLVEGLGVNTSYDSTNKLAVASIASLFTHAGAGHQLKINKNATADTGSILFQTNWSGRAEFGLTGDDNFHVKVSPDGVTWNEAVQVNRSTGAVGIGSLNPARTLHVRGSSAGIRLDRDANTVLVQMHRFPTGDYTTPWKGFMFGVESHSSGAGRFMIGDYGTQVSGPFTYRLIVEGTGQVTPGDDDAQSLGAASRRWSQVYAASATINTSDENDKQEIEGVPDVWLDAWGDVEWSRFRYRDAVQQKGEEARWHVGIVAQRVRDCFAAHGLDAFRLGLLCYDEWDEEPEITASEEEQGEYVSRPYRAAGSRFGIRYEEALAMEAAWQRRELQRLRDED</sequence>
<dbReference type="Proteomes" id="UP000636264">
    <property type="component" value="Unassembled WGS sequence"/>
</dbReference>
<dbReference type="Pfam" id="PF10983">
    <property type="entry name" value="DUF2793"/>
    <property type="match status" value="1"/>
</dbReference>
<evidence type="ECO:0000259" key="1">
    <source>
        <dbReference type="PROSITE" id="PS51688"/>
    </source>
</evidence>
<proteinExistence type="predicted"/>
<dbReference type="InterPro" id="IPR044914">
    <property type="entry name" value="Endosialidase_C_dom_sf"/>
</dbReference>
<dbReference type="EMBL" id="BMIF01000008">
    <property type="protein sequence ID" value="GGA71739.1"/>
    <property type="molecule type" value="Genomic_DNA"/>
</dbReference>